<evidence type="ECO:0000313" key="2">
    <source>
        <dbReference type="EMBL" id="OMJ68706.1"/>
    </source>
</evidence>
<keyword evidence="1" id="KW-0175">Coiled coil</keyword>
<name>A0A1R2AW08_9CILI</name>
<keyword evidence="3" id="KW-1185">Reference proteome</keyword>
<organism evidence="2 3">
    <name type="scientific">Stentor coeruleus</name>
    <dbReference type="NCBI Taxonomy" id="5963"/>
    <lineage>
        <taxon>Eukaryota</taxon>
        <taxon>Sar</taxon>
        <taxon>Alveolata</taxon>
        <taxon>Ciliophora</taxon>
        <taxon>Postciliodesmatophora</taxon>
        <taxon>Heterotrichea</taxon>
        <taxon>Heterotrichida</taxon>
        <taxon>Stentoridae</taxon>
        <taxon>Stentor</taxon>
    </lineage>
</organism>
<proteinExistence type="predicted"/>
<dbReference type="AlphaFoldDB" id="A0A1R2AW08"/>
<evidence type="ECO:0000313" key="3">
    <source>
        <dbReference type="Proteomes" id="UP000187209"/>
    </source>
</evidence>
<feature type="coiled-coil region" evidence="1">
    <location>
        <begin position="101"/>
        <end position="135"/>
    </location>
</feature>
<comment type="caution">
    <text evidence="2">The sequence shown here is derived from an EMBL/GenBank/DDBJ whole genome shotgun (WGS) entry which is preliminary data.</text>
</comment>
<gene>
    <name evidence="2" type="ORF">SteCoe_33778</name>
</gene>
<dbReference type="Proteomes" id="UP000187209">
    <property type="component" value="Unassembled WGS sequence"/>
</dbReference>
<accession>A0A1R2AW08</accession>
<reference evidence="2 3" key="1">
    <citation type="submission" date="2016-11" db="EMBL/GenBank/DDBJ databases">
        <title>The macronuclear genome of Stentor coeruleus: a giant cell with tiny introns.</title>
        <authorList>
            <person name="Slabodnick M."/>
            <person name="Ruby J.G."/>
            <person name="Reiff S.B."/>
            <person name="Swart E.C."/>
            <person name="Gosai S."/>
            <person name="Prabakaran S."/>
            <person name="Witkowska E."/>
            <person name="Larue G.E."/>
            <person name="Fisher S."/>
            <person name="Freeman R.M."/>
            <person name="Gunawardena J."/>
            <person name="Chu W."/>
            <person name="Stover N.A."/>
            <person name="Gregory B.D."/>
            <person name="Nowacki M."/>
            <person name="Derisi J."/>
            <person name="Roy S.W."/>
            <person name="Marshall W.F."/>
            <person name="Sood P."/>
        </authorList>
    </citation>
    <scope>NUCLEOTIDE SEQUENCE [LARGE SCALE GENOMIC DNA]</scope>
    <source>
        <strain evidence="2">WM001</strain>
    </source>
</reference>
<feature type="coiled-coil region" evidence="1">
    <location>
        <begin position="192"/>
        <end position="230"/>
    </location>
</feature>
<sequence>MEKRRFDVIQDLDPKIYEFYQEISEYMKEIDNKIVDMVQSHEKDFLVAFRAIMGQVNEEMQKLRDISDEQALMAKRNNALNDLKSALNWFQVEAVKLSEACSEIQEKYEIHKQKIHALETENIHLEKLVKTYSEENEALKVQFYTINEPVRESFHKDEESAQETFIGSSFKEICDFYNVYDPELINTIQKYIDEKEESMQKVREHKKFVREKQRQKLMKIKNNNEKASLEPGELEKIFGLCVKKITSEAAKRRSKQTTWKHQDSEKFNLTAADKRDILEEFIINSKVYSMLSERLFPEGV</sequence>
<protein>
    <submittedName>
        <fullName evidence="2">Uncharacterized protein</fullName>
    </submittedName>
</protein>
<dbReference type="EMBL" id="MPUH01001292">
    <property type="protein sequence ID" value="OMJ68706.1"/>
    <property type="molecule type" value="Genomic_DNA"/>
</dbReference>
<dbReference type="OrthoDB" id="306208at2759"/>
<evidence type="ECO:0000256" key="1">
    <source>
        <dbReference type="SAM" id="Coils"/>
    </source>
</evidence>
<dbReference type="PANTHER" id="PTHR40515">
    <property type="entry name" value="CILIA- AND FLAGELLA-ASSOCIATED PROTEIN 157"/>
    <property type="match status" value="1"/>
</dbReference>
<dbReference type="PANTHER" id="PTHR40515:SF1">
    <property type="entry name" value="CILIA- AND FLAGELLA-ASSOCIATED PROTEIN 157"/>
    <property type="match status" value="1"/>
</dbReference>